<accession>A0A1I5D614</accession>
<organism evidence="2 3">
    <name type="scientific">Anaerocolumna aminovalerica</name>
    <dbReference type="NCBI Taxonomy" id="1527"/>
    <lineage>
        <taxon>Bacteria</taxon>
        <taxon>Bacillati</taxon>
        <taxon>Bacillota</taxon>
        <taxon>Clostridia</taxon>
        <taxon>Lachnospirales</taxon>
        <taxon>Lachnospiraceae</taxon>
        <taxon>Anaerocolumna</taxon>
    </lineage>
</organism>
<dbReference type="Proteomes" id="UP000198806">
    <property type="component" value="Unassembled WGS sequence"/>
</dbReference>
<evidence type="ECO:0000259" key="1">
    <source>
        <dbReference type="Pfam" id="PF12358"/>
    </source>
</evidence>
<dbReference type="STRING" id="1527.SAMN04489757_1054"/>
<reference evidence="2 3" key="1">
    <citation type="submission" date="2016-10" db="EMBL/GenBank/DDBJ databases">
        <authorList>
            <person name="de Groot N.N."/>
        </authorList>
    </citation>
    <scope>NUCLEOTIDE SEQUENCE [LARGE SCALE GENOMIC DNA]</scope>
    <source>
        <strain evidence="2 3">DSM 1283</strain>
    </source>
</reference>
<evidence type="ECO:0000313" key="2">
    <source>
        <dbReference type="EMBL" id="SFN94597.1"/>
    </source>
</evidence>
<gene>
    <name evidence="2" type="ORF">SAMN04489757_1054</name>
</gene>
<evidence type="ECO:0000313" key="3">
    <source>
        <dbReference type="Proteomes" id="UP000198806"/>
    </source>
</evidence>
<sequence length="109" mass="12510">MFICNAWELMLKAHMIKSMGEKSVYYGDNPNRTKTLENCIKLIFTNDKDPLRLNLEKIIELRNTSTHYFKTNTISINKSTATVKGQQITKSPKNKSSVREIAIPEFITA</sequence>
<dbReference type="EMBL" id="FOWD01000005">
    <property type="protein sequence ID" value="SFN94597.1"/>
    <property type="molecule type" value="Genomic_DNA"/>
</dbReference>
<proteinExistence type="predicted"/>
<keyword evidence="3" id="KW-1185">Reference proteome</keyword>
<feature type="domain" description="DUF3644" evidence="1">
    <location>
        <begin position="1"/>
        <end position="72"/>
    </location>
</feature>
<name>A0A1I5D614_9FIRM</name>
<dbReference type="AlphaFoldDB" id="A0A1I5D614"/>
<dbReference type="Pfam" id="PF12358">
    <property type="entry name" value="DUF3644"/>
    <property type="match status" value="1"/>
</dbReference>
<protein>
    <recommendedName>
        <fullName evidence="1">DUF3644 domain-containing protein</fullName>
    </recommendedName>
</protein>
<dbReference type="InterPro" id="IPR022104">
    <property type="entry name" value="DUF3644"/>
</dbReference>